<accession>A0AAE5AHT7</accession>
<dbReference type="SMART" id="SM01130">
    <property type="entry name" value="DHDPS"/>
    <property type="match status" value="1"/>
</dbReference>
<comment type="caution">
    <text evidence="14">The sequence shown here is derived from an EMBL/GenBank/DDBJ whole genome shotgun (WGS) entry which is preliminary data.</text>
</comment>
<dbReference type="InterPro" id="IPR011004">
    <property type="entry name" value="Trimer_LpxA-like_sf"/>
</dbReference>
<evidence type="ECO:0000256" key="1">
    <source>
        <dbReference type="ARBA" id="ARBA00003294"/>
    </source>
</evidence>
<gene>
    <name evidence="14" type="ORF">Lyticum_00316</name>
</gene>
<evidence type="ECO:0000256" key="13">
    <source>
        <dbReference type="NCBIfam" id="TIGR00674"/>
    </source>
</evidence>
<dbReference type="EC" id="4.3.3.7" evidence="3 13"/>
<dbReference type="InterPro" id="IPR020625">
    <property type="entry name" value="Schiff_base-form_aldolases_AS"/>
</dbReference>
<dbReference type="PROSITE" id="PS00666">
    <property type="entry name" value="DHDPS_2"/>
    <property type="match status" value="1"/>
</dbReference>
<dbReference type="InterPro" id="IPR013785">
    <property type="entry name" value="Aldolase_TIM"/>
</dbReference>
<keyword evidence="10" id="KW-0704">Schiff base</keyword>
<dbReference type="RefSeq" id="WP_322498570.1">
    <property type="nucleotide sequence ID" value="NZ_JARGYU010000001.1"/>
</dbReference>
<evidence type="ECO:0000256" key="11">
    <source>
        <dbReference type="ARBA" id="ARBA00023315"/>
    </source>
</evidence>
<dbReference type="GO" id="GO:0008747">
    <property type="term" value="F:N-acetylneuraminate lyase activity"/>
    <property type="evidence" value="ECO:0007669"/>
    <property type="project" value="TreeGrafter"/>
</dbReference>
<evidence type="ECO:0000256" key="7">
    <source>
        <dbReference type="ARBA" id="ARBA00022915"/>
    </source>
</evidence>
<evidence type="ECO:0000256" key="4">
    <source>
        <dbReference type="ARBA" id="ARBA00022605"/>
    </source>
</evidence>
<dbReference type="Proteomes" id="UP001289135">
    <property type="component" value="Unassembled WGS sequence"/>
</dbReference>
<dbReference type="InterPro" id="IPR002220">
    <property type="entry name" value="DapA-like"/>
</dbReference>
<dbReference type="GO" id="GO:0005829">
    <property type="term" value="C:cytosol"/>
    <property type="evidence" value="ECO:0007669"/>
    <property type="project" value="TreeGrafter"/>
</dbReference>
<dbReference type="Gene3D" id="3.20.20.70">
    <property type="entry name" value="Aldolase class I"/>
    <property type="match status" value="1"/>
</dbReference>
<dbReference type="PRINTS" id="PR00146">
    <property type="entry name" value="DHPICSNTHASE"/>
</dbReference>
<evidence type="ECO:0000313" key="14">
    <source>
        <dbReference type="EMBL" id="MDZ5761149.1"/>
    </source>
</evidence>
<dbReference type="GO" id="GO:0019877">
    <property type="term" value="P:diaminopimelate biosynthetic process"/>
    <property type="evidence" value="ECO:0007669"/>
    <property type="project" value="UniProtKB-KW"/>
</dbReference>
<evidence type="ECO:0000313" key="15">
    <source>
        <dbReference type="Proteomes" id="UP001289135"/>
    </source>
</evidence>
<dbReference type="EMBL" id="JARGYU010000001">
    <property type="protein sequence ID" value="MDZ5761149.1"/>
    <property type="molecule type" value="Genomic_DNA"/>
</dbReference>
<comment type="function">
    <text evidence="1">Catalyzes the condensation of (S)-aspartate-beta-semialdehyde [(S)-ASA] and pyruvate to 4-hydroxy-tetrahydrodipicolinate (HTPA).</text>
</comment>
<dbReference type="Pfam" id="PF00701">
    <property type="entry name" value="DHDPS"/>
    <property type="match status" value="1"/>
</dbReference>
<keyword evidence="7" id="KW-0220">Diaminopimelate biosynthesis</keyword>
<sequence length="622" mass="69545">MNDLLCSSLSGSSFRFSNITSLWTAIITPFTSDNNVDYLTLKILLKHQKQAKNGVIIFGSTGEGNSLSLNEKLSIIKITSEVQDLPIIVCIPGINIIDNAELINICENFSNICGYLLTTPIYTKPGIIGQTKWFEFIMNMTQKPCMLYNIPSRSGVPLYHDTIKNLKDHPRLVAIKDSGGNLDLMKEYNNINPKIEIFCGDDSLLSQATKITQISGLISVISNILPSELHIYVKYYCEYINNESKSYEFDNKDRKNNNIDFSLDFLTNIAIEIANSGVNPLPIKYLMYRLGQIKHMTVRLPLDFLDINESIINHSFESIKNKNIQNKNISYYSDSKSSIELKNENESTQKSIKIHNNSELDSYVNSIDDDVFLKMLNEGQIRSAEYNIETDIWNVNKFVKQKILDIFSNHKSECLDQFSSQYIGFVDKLILLPRKFTAEDNIRMVPGGSSIREGVYIGKKCVIMPPSYINIGSYIDEETVVDSHVLIGSCAQIGKRVHIGAGVKIGGVIDPVGNLPVIIENDVFIGAGSIILEGIIIKEKAVIAPGVILSGSTPIYDITQLKIYKGIIPKNALVVPGSRSINRSSTSQDWINKNGLQANCPIIIKYRDSNTDIALEIENIIK</sequence>
<protein>
    <recommendedName>
        <fullName evidence="3 13">4-hydroxy-tetrahydrodipicolinate synthase</fullName>
        <ecNumber evidence="3 13">4.3.3.7</ecNumber>
    </recommendedName>
</protein>
<dbReference type="InterPro" id="IPR020624">
    <property type="entry name" value="Schiff_base-form_aldolases_CS"/>
</dbReference>
<evidence type="ECO:0000256" key="10">
    <source>
        <dbReference type="ARBA" id="ARBA00023270"/>
    </source>
</evidence>
<dbReference type="GO" id="GO:0009089">
    <property type="term" value="P:lysine biosynthetic process via diaminopimelate"/>
    <property type="evidence" value="ECO:0007669"/>
    <property type="project" value="UniProtKB-UniRule"/>
</dbReference>
<dbReference type="PROSITE" id="PS00665">
    <property type="entry name" value="DHDPS_1"/>
    <property type="match status" value="1"/>
</dbReference>
<reference evidence="14" key="1">
    <citation type="submission" date="2023-02" db="EMBL/GenBank/DDBJ databases">
        <title>Host association and intracellularity evolved multiple times independently in the Rickettsiales.</title>
        <authorList>
            <person name="Castelli M."/>
            <person name="Nardi T."/>
            <person name="Gammuto L."/>
            <person name="Bellinzona G."/>
            <person name="Sabaneyeva E."/>
            <person name="Potekhin A."/>
            <person name="Serra V."/>
            <person name="Petroni G."/>
            <person name="Sassera D."/>
        </authorList>
    </citation>
    <scope>NUCLEOTIDE SEQUENCE</scope>
    <source>
        <strain evidence="14">USBL-36I1</strain>
    </source>
</reference>
<dbReference type="SUPFAM" id="SSF51569">
    <property type="entry name" value="Aldolase"/>
    <property type="match status" value="1"/>
</dbReference>
<comment type="pathway">
    <text evidence="2">Amino-acid biosynthesis; L-lysine biosynthesis via DAP pathway; (S)-tetrahydrodipicolinate from L-aspartate: step 3/4.</text>
</comment>
<evidence type="ECO:0000256" key="3">
    <source>
        <dbReference type="ARBA" id="ARBA00012086"/>
    </source>
</evidence>
<keyword evidence="8" id="KW-0457">Lysine biosynthesis</keyword>
<dbReference type="PROSITE" id="PS00101">
    <property type="entry name" value="HEXAPEP_TRANSFERASES"/>
    <property type="match status" value="1"/>
</dbReference>
<evidence type="ECO:0000256" key="8">
    <source>
        <dbReference type="ARBA" id="ARBA00023154"/>
    </source>
</evidence>
<dbReference type="GO" id="GO:0008840">
    <property type="term" value="F:4-hydroxy-tetrahydrodipicolinate synthase activity"/>
    <property type="evidence" value="ECO:0007669"/>
    <property type="project" value="UniProtKB-UniRule"/>
</dbReference>
<dbReference type="InterPro" id="IPR018357">
    <property type="entry name" value="Hexapep_transf_CS"/>
</dbReference>
<keyword evidence="5" id="KW-0808">Transferase</keyword>
<dbReference type="AlphaFoldDB" id="A0AAE5AHT7"/>
<keyword evidence="11" id="KW-0012">Acyltransferase</keyword>
<keyword evidence="6" id="KW-0677">Repeat</keyword>
<proteinExistence type="predicted"/>
<evidence type="ECO:0000256" key="6">
    <source>
        <dbReference type="ARBA" id="ARBA00022737"/>
    </source>
</evidence>
<evidence type="ECO:0000256" key="2">
    <source>
        <dbReference type="ARBA" id="ARBA00005120"/>
    </source>
</evidence>
<evidence type="ECO:0000256" key="5">
    <source>
        <dbReference type="ARBA" id="ARBA00022679"/>
    </source>
</evidence>
<dbReference type="PANTHER" id="PTHR42849">
    <property type="entry name" value="N-ACETYLNEURAMINATE LYASE"/>
    <property type="match status" value="1"/>
</dbReference>
<keyword evidence="9" id="KW-0456">Lyase</keyword>
<dbReference type="GO" id="GO:0019262">
    <property type="term" value="P:N-acetylneuraminate catabolic process"/>
    <property type="evidence" value="ECO:0007669"/>
    <property type="project" value="TreeGrafter"/>
</dbReference>
<keyword evidence="4" id="KW-0028">Amino-acid biosynthesis</keyword>
<comment type="catalytic activity">
    <reaction evidence="12">
        <text>L-aspartate 4-semialdehyde + pyruvate = (2S,4S)-4-hydroxy-2,3,4,5-tetrahydrodipicolinate + H2O + H(+)</text>
        <dbReference type="Rhea" id="RHEA:34171"/>
        <dbReference type="ChEBI" id="CHEBI:15361"/>
        <dbReference type="ChEBI" id="CHEBI:15377"/>
        <dbReference type="ChEBI" id="CHEBI:15378"/>
        <dbReference type="ChEBI" id="CHEBI:67139"/>
        <dbReference type="ChEBI" id="CHEBI:537519"/>
        <dbReference type="EC" id="4.3.3.7"/>
    </reaction>
</comment>
<dbReference type="NCBIfam" id="NF008808">
    <property type="entry name" value="PRK11830.1"/>
    <property type="match status" value="1"/>
</dbReference>
<organism evidence="14 15">
    <name type="scientific">Lyticum sinuosum</name>
    <dbReference type="NCBI Taxonomy" id="1332059"/>
    <lineage>
        <taxon>Bacteria</taxon>
        <taxon>Pseudomonadati</taxon>
        <taxon>Pseudomonadota</taxon>
        <taxon>Alphaproteobacteria</taxon>
        <taxon>Rickettsiales</taxon>
        <taxon>Lyticum</taxon>
    </lineage>
</organism>
<dbReference type="InterPro" id="IPR005263">
    <property type="entry name" value="DapA"/>
</dbReference>
<dbReference type="NCBIfam" id="TIGR00674">
    <property type="entry name" value="dapA"/>
    <property type="match status" value="1"/>
</dbReference>
<evidence type="ECO:0000256" key="9">
    <source>
        <dbReference type="ARBA" id="ARBA00023239"/>
    </source>
</evidence>
<evidence type="ECO:0000256" key="12">
    <source>
        <dbReference type="ARBA" id="ARBA00047836"/>
    </source>
</evidence>
<name>A0AAE5AHT7_9RICK</name>
<dbReference type="GO" id="GO:0016746">
    <property type="term" value="F:acyltransferase activity"/>
    <property type="evidence" value="ECO:0007669"/>
    <property type="project" value="UniProtKB-KW"/>
</dbReference>
<dbReference type="CDD" id="cd03350">
    <property type="entry name" value="LbH_THP_succinylT"/>
    <property type="match status" value="1"/>
</dbReference>
<dbReference type="SUPFAM" id="SSF51161">
    <property type="entry name" value="Trimeric LpxA-like enzymes"/>
    <property type="match status" value="1"/>
</dbReference>
<keyword evidence="15" id="KW-1185">Reference proteome</keyword>
<dbReference type="Pfam" id="PF14602">
    <property type="entry name" value="Hexapep_2"/>
    <property type="match status" value="1"/>
</dbReference>
<dbReference type="Gene3D" id="2.160.10.10">
    <property type="entry name" value="Hexapeptide repeat proteins"/>
    <property type="match status" value="1"/>
</dbReference>
<dbReference type="PANTHER" id="PTHR42849:SF1">
    <property type="entry name" value="N-ACETYLNEURAMINATE LYASE"/>
    <property type="match status" value="1"/>
</dbReference>
<dbReference type="InterPro" id="IPR001451">
    <property type="entry name" value="Hexapep"/>
</dbReference>